<comment type="caution">
    <text evidence="2">The sequence shown here is derived from an EMBL/GenBank/DDBJ whole genome shotgun (WGS) entry which is preliminary data.</text>
</comment>
<gene>
    <name evidence="2" type="ORF">GPM918_LOCUS41831</name>
    <name evidence="3" type="ORF">SRO942_LOCUS42948</name>
</gene>
<dbReference type="Proteomes" id="UP000663829">
    <property type="component" value="Unassembled WGS sequence"/>
</dbReference>
<proteinExistence type="predicted"/>
<feature type="compositionally biased region" description="Polar residues" evidence="1">
    <location>
        <begin position="30"/>
        <end position="43"/>
    </location>
</feature>
<dbReference type="EMBL" id="CAJOBC010100050">
    <property type="protein sequence ID" value="CAF4464635.1"/>
    <property type="molecule type" value="Genomic_DNA"/>
</dbReference>
<evidence type="ECO:0000313" key="4">
    <source>
        <dbReference type="Proteomes" id="UP000663829"/>
    </source>
</evidence>
<dbReference type="Proteomes" id="UP000681722">
    <property type="component" value="Unassembled WGS sequence"/>
</dbReference>
<evidence type="ECO:0000313" key="2">
    <source>
        <dbReference type="EMBL" id="CAF1591986.1"/>
    </source>
</evidence>
<dbReference type="AlphaFoldDB" id="A0A816A165"/>
<accession>A0A816A165</accession>
<feature type="region of interest" description="Disordered" evidence="1">
    <location>
        <begin position="24"/>
        <end position="80"/>
    </location>
</feature>
<feature type="compositionally biased region" description="Polar residues" evidence="1">
    <location>
        <begin position="58"/>
        <end position="80"/>
    </location>
</feature>
<dbReference type="EMBL" id="CAJNOQ010033871">
    <property type="protein sequence ID" value="CAF1591986.1"/>
    <property type="molecule type" value="Genomic_DNA"/>
</dbReference>
<dbReference type="OrthoDB" id="10327598at2759"/>
<reference evidence="2" key="1">
    <citation type="submission" date="2021-02" db="EMBL/GenBank/DDBJ databases">
        <authorList>
            <person name="Nowell W R."/>
        </authorList>
    </citation>
    <scope>NUCLEOTIDE SEQUENCE</scope>
</reference>
<protein>
    <submittedName>
        <fullName evidence="2">Uncharacterized protein</fullName>
    </submittedName>
</protein>
<name>A0A816A165_9BILA</name>
<organism evidence="2 4">
    <name type="scientific">Didymodactylos carnosus</name>
    <dbReference type="NCBI Taxonomy" id="1234261"/>
    <lineage>
        <taxon>Eukaryota</taxon>
        <taxon>Metazoa</taxon>
        <taxon>Spiralia</taxon>
        <taxon>Gnathifera</taxon>
        <taxon>Rotifera</taxon>
        <taxon>Eurotatoria</taxon>
        <taxon>Bdelloidea</taxon>
        <taxon>Philodinida</taxon>
        <taxon>Philodinidae</taxon>
        <taxon>Didymodactylos</taxon>
    </lineage>
</organism>
<evidence type="ECO:0000313" key="3">
    <source>
        <dbReference type="EMBL" id="CAF4464635.1"/>
    </source>
</evidence>
<keyword evidence="4" id="KW-1185">Reference proteome</keyword>
<evidence type="ECO:0000256" key="1">
    <source>
        <dbReference type="SAM" id="MobiDB-lite"/>
    </source>
</evidence>
<sequence>MSQTLGEDPVIGVESGTKAEQLACLGGSTSGATPESFRSTGDSTAGLDEADKHGGSGQTTHEAQSGTVTSGNAGTSDKSK</sequence>